<organism evidence="2">
    <name type="scientific">uncultured Aureispira sp</name>
    <dbReference type="NCBI Taxonomy" id="1331704"/>
    <lineage>
        <taxon>Bacteria</taxon>
        <taxon>Pseudomonadati</taxon>
        <taxon>Bacteroidota</taxon>
        <taxon>Saprospiria</taxon>
        <taxon>Saprospirales</taxon>
        <taxon>Saprospiraceae</taxon>
        <taxon>Aureispira</taxon>
        <taxon>environmental samples</taxon>
    </lineage>
</organism>
<reference evidence="2" key="1">
    <citation type="submission" date="2020-01" db="EMBL/GenBank/DDBJ databases">
        <authorList>
            <person name="Meier V. D."/>
            <person name="Meier V D."/>
        </authorList>
    </citation>
    <scope>NUCLEOTIDE SEQUENCE</scope>
    <source>
        <strain evidence="2">HLG_WM_MAG_10</strain>
    </source>
</reference>
<proteinExistence type="predicted"/>
<sequence length="70" mass="8312">MQHKTTLFFPQKTELLYVKSPFLQKKEKNVTSSQKMLRIVKSFLIVYFIFFTIIAVILLITCILFFSLHP</sequence>
<evidence type="ECO:0000313" key="2">
    <source>
        <dbReference type="EMBL" id="CAA6816926.1"/>
    </source>
</evidence>
<keyword evidence="1" id="KW-0812">Transmembrane</keyword>
<keyword evidence="1" id="KW-1133">Transmembrane helix</keyword>
<evidence type="ECO:0000256" key="1">
    <source>
        <dbReference type="SAM" id="Phobius"/>
    </source>
</evidence>
<keyword evidence="1" id="KW-0472">Membrane</keyword>
<gene>
    <name evidence="2" type="ORF">HELGO_WM17051</name>
</gene>
<dbReference type="EMBL" id="CACVAQ010000243">
    <property type="protein sequence ID" value="CAA6816926.1"/>
    <property type="molecule type" value="Genomic_DNA"/>
</dbReference>
<name>A0A6S6TPK1_9BACT</name>
<feature type="transmembrane region" description="Helical" evidence="1">
    <location>
        <begin position="44"/>
        <end position="68"/>
    </location>
</feature>
<dbReference type="AlphaFoldDB" id="A0A6S6TPK1"/>
<protein>
    <submittedName>
        <fullName evidence="2">Uncharacterized protein</fullName>
    </submittedName>
</protein>
<accession>A0A6S6TPK1</accession>